<sequence length="314" mass="34918">MSKAGNPGLKHRFARALLRSSCTTTATTTAADLIKLSNDAPPRQEPESCARCRSYSRRCTHRIAPVVQGSMELKAKKKERRVTENRDLYDTGAREGRKCPPASPYSPMRNWYYCSRDKDGKQKAHGTKGSSIRTETRKLLQTGDGFSSSSSLDCNDELGLFNDDDEEEEGSGTLLSSKSFSSDSSEFYCGNRGTRKKATTTTTKKKKSRSKSFKSTRRPPRRGDRGSGKPWPLAGRSSSTETKAGFAVVKNSSDPYMDFRSSMVEMIVERGMSGASDMEDLLHSYLSLNSPLHHPVILEAFVDVWEAMLAEQYM</sequence>
<evidence type="ECO:0000313" key="9">
    <source>
        <dbReference type="EMBL" id="THU70726.1"/>
    </source>
</evidence>
<feature type="domain" description="OVATE" evidence="8">
    <location>
        <begin position="248"/>
        <end position="307"/>
    </location>
</feature>
<dbReference type="Pfam" id="PF04844">
    <property type="entry name" value="Ovate"/>
    <property type="match status" value="1"/>
</dbReference>
<feature type="compositionally biased region" description="Basic residues" evidence="7">
    <location>
        <begin position="193"/>
        <end position="220"/>
    </location>
</feature>
<comment type="function">
    <text evidence="6">Transcriptional repressor that regulates multiple aspects of plant growth and development.</text>
</comment>
<dbReference type="NCBIfam" id="TIGR01568">
    <property type="entry name" value="A_thal_3678"/>
    <property type="match status" value="1"/>
</dbReference>
<dbReference type="PANTHER" id="PTHR33057:SF3">
    <property type="entry name" value="TRANSCRIPTION REPRESSOR"/>
    <property type="match status" value="1"/>
</dbReference>
<evidence type="ECO:0000256" key="4">
    <source>
        <dbReference type="ARBA" id="ARBA00023163"/>
    </source>
</evidence>
<dbReference type="GO" id="GO:0045892">
    <property type="term" value="P:negative regulation of DNA-templated transcription"/>
    <property type="evidence" value="ECO:0007669"/>
    <property type="project" value="UniProtKB-UniRule"/>
</dbReference>
<evidence type="ECO:0000259" key="8">
    <source>
        <dbReference type="PROSITE" id="PS51754"/>
    </source>
</evidence>
<comment type="subcellular location">
    <subcellularLocation>
        <location evidence="1 6">Nucleus</location>
    </subcellularLocation>
</comment>
<evidence type="ECO:0000256" key="1">
    <source>
        <dbReference type="ARBA" id="ARBA00004123"/>
    </source>
</evidence>
<protein>
    <recommendedName>
        <fullName evidence="6">Transcription repressor</fullName>
    </recommendedName>
    <alternativeName>
        <fullName evidence="6">Ovate family protein</fullName>
    </alternativeName>
</protein>
<keyword evidence="2 6" id="KW-0678">Repressor</keyword>
<dbReference type="PROSITE" id="PS51754">
    <property type="entry name" value="OVATE"/>
    <property type="match status" value="1"/>
</dbReference>
<evidence type="ECO:0000256" key="7">
    <source>
        <dbReference type="SAM" id="MobiDB-lite"/>
    </source>
</evidence>
<keyword evidence="10" id="KW-1185">Reference proteome</keyword>
<keyword evidence="5 6" id="KW-0539">Nucleus</keyword>
<dbReference type="GO" id="GO:0005634">
    <property type="term" value="C:nucleus"/>
    <property type="evidence" value="ECO:0007669"/>
    <property type="project" value="UniProtKB-SubCell"/>
</dbReference>
<evidence type="ECO:0000256" key="3">
    <source>
        <dbReference type="ARBA" id="ARBA00023015"/>
    </source>
</evidence>
<keyword evidence="3 6" id="KW-0805">Transcription regulation</keyword>
<feature type="region of interest" description="Disordered" evidence="7">
    <location>
        <begin position="157"/>
        <end position="239"/>
    </location>
</feature>
<proteinExistence type="predicted"/>
<evidence type="ECO:0000256" key="6">
    <source>
        <dbReference type="RuleBase" id="RU367028"/>
    </source>
</evidence>
<dbReference type="Proteomes" id="UP000317650">
    <property type="component" value="Chromosome 8"/>
</dbReference>
<dbReference type="InterPro" id="IPR038933">
    <property type="entry name" value="Ovate"/>
</dbReference>
<dbReference type="EMBL" id="PYDT01000002">
    <property type="protein sequence ID" value="THU70726.1"/>
    <property type="molecule type" value="Genomic_DNA"/>
</dbReference>
<feature type="compositionally biased region" description="Low complexity" evidence="7">
    <location>
        <begin position="176"/>
        <end position="185"/>
    </location>
</feature>
<evidence type="ECO:0000256" key="2">
    <source>
        <dbReference type="ARBA" id="ARBA00022491"/>
    </source>
</evidence>
<evidence type="ECO:0000256" key="5">
    <source>
        <dbReference type="ARBA" id="ARBA00023242"/>
    </source>
</evidence>
<comment type="caution">
    <text evidence="9">The sequence shown here is derived from an EMBL/GenBank/DDBJ whole genome shotgun (WGS) entry which is preliminary data.</text>
</comment>
<dbReference type="STRING" id="52838.A0A4S8K708"/>
<dbReference type="AlphaFoldDB" id="A0A4S8K708"/>
<accession>A0A4S8K708</accession>
<reference evidence="9 10" key="1">
    <citation type="journal article" date="2019" name="Nat. Plants">
        <title>Genome sequencing of Musa balbisiana reveals subgenome evolution and function divergence in polyploid bananas.</title>
        <authorList>
            <person name="Yao X."/>
        </authorList>
    </citation>
    <scope>NUCLEOTIDE SEQUENCE [LARGE SCALE GENOMIC DNA]</scope>
    <source>
        <strain evidence="10">cv. DH-PKW</strain>
        <tissue evidence="9">Leaves</tissue>
    </source>
</reference>
<dbReference type="InterPro" id="IPR006458">
    <property type="entry name" value="Ovate_C"/>
</dbReference>
<organism evidence="9 10">
    <name type="scientific">Musa balbisiana</name>
    <name type="common">Banana</name>
    <dbReference type="NCBI Taxonomy" id="52838"/>
    <lineage>
        <taxon>Eukaryota</taxon>
        <taxon>Viridiplantae</taxon>
        <taxon>Streptophyta</taxon>
        <taxon>Embryophyta</taxon>
        <taxon>Tracheophyta</taxon>
        <taxon>Spermatophyta</taxon>
        <taxon>Magnoliopsida</taxon>
        <taxon>Liliopsida</taxon>
        <taxon>Zingiberales</taxon>
        <taxon>Musaceae</taxon>
        <taxon>Musa</taxon>
    </lineage>
</organism>
<gene>
    <name evidence="9" type="ORF">C4D60_Mb08t27990</name>
</gene>
<keyword evidence="4 6" id="KW-0804">Transcription</keyword>
<evidence type="ECO:0000313" key="10">
    <source>
        <dbReference type="Proteomes" id="UP000317650"/>
    </source>
</evidence>
<name>A0A4S8K708_MUSBA</name>
<dbReference type="PANTHER" id="PTHR33057">
    <property type="entry name" value="TRANSCRIPTION REPRESSOR OFP7-RELATED"/>
    <property type="match status" value="1"/>
</dbReference>